<gene>
    <name evidence="1" type="ORF">JJ685_14155</name>
</gene>
<evidence type="ECO:0000313" key="2">
    <source>
        <dbReference type="Proteomes" id="UP000599109"/>
    </source>
</evidence>
<protein>
    <submittedName>
        <fullName evidence="1">Uncharacterized protein</fullName>
    </submittedName>
</protein>
<reference evidence="1 2" key="1">
    <citation type="journal article" date="2017" name="Int. J. Syst. Evol. Microbiol.">
        <title>Ramlibacter monticola sp. nov., isolated from forest soil.</title>
        <authorList>
            <person name="Chaudhary D.K."/>
            <person name="Kim J."/>
        </authorList>
    </citation>
    <scope>NUCLEOTIDE SEQUENCE [LARGE SCALE GENOMIC DNA]</scope>
    <source>
        <strain evidence="1 2">KACC 19175</strain>
    </source>
</reference>
<keyword evidence="2" id="KW-1185">Reference proteome</keyword>
<dbReference type="RefSeq" id="WP_201674913.1">
    <property type="nucleotide sequence ID" value="NZ_JAEQNE010000003.1"/>
</dbReference>
<dbReference type="EMBL" id="JAEQNE010000003">
    <property type="protein sequence ID" value="MBL0392278.1"/>
    <property type="molecule type" value="Genomic_DNA"/>
</dbReference>
<name>A0A936Z0E2_9BURK</name>
<dbReference type="AlphaFoldDB" id="A0A936Z0E2"/>
<proteinExistence type="predicted"/>
<accession>A0A936Z0E2</accession>
<sequence length="278" mass="30236">MQRRTRRRGLLGTLAAGAIALQPLCGEAQVAASPGPWRYQASLYVYLPTLDGTSRFPADPAPGLPSIEVDVGNIADKIQGFFFASFEGDNGRWGFFTDFMYLHAGNDKQGSRDFNIGGVLDASTSASLGWDLRGSIWTLAGKYRVLSNPATKVDLLAGTRMAHLEQELRFDIAGAIGALPPRARSGTAGRTETLWDGIIGVKGRHVFGEGRRWSLPFYLDVGTGQSKLTWQAAAGVGYAFSWGEVSLLWRYLAYEMKSDKPTHDLSFNGPMLGATFSF</sequence>
<organism evidence="1 2">
    <name type="scientific">Ramlibacter monticola</name>
    <dbReference type="NCBI Taxonomy" id="1926872"/>
    <lineage>
        <taxon>Bacteria</taxon>
        <taxon>Pseudomonadati</taxon>
        <taxon>Pseudomonadota</taxon>
        <taxon>Betaproteobacteria</taxon>
        <taxon>Burkholderiales</taxon>
        <taxon>Comamonadaceae</taxon>
        <taxon>Ramlibacter</taxon>
    </lineage>
</organism>
<evidence type="ECO:0000313" key="1">
    <source>
        <dbReference type="EMBL" id="MBL0392278.1"/>
    </source>
</evidence>
<comment type="caution">
    <text evidence="1">The sequence shown here is derived from an EMBL/GenBank/DDBJ whole genome shotgun (WGS) entry which is preliminary data.</text>
</comment>
<dbReference type="Proteomes" id="UP000599109">
    <property type="component" value="Unassembled WGS sequence"/>
</dbReference>